<evidence type="ECO:0000256" key="16">
    <source>
        <dbReference type="ARBA" id="ARBA00023136"/>
    </source>
</evidence>
<comment type="subcellular location">
    <subcellularLocation>
        <location evidence="2">Peroxisome membrane</location>
        <topology evidence="2">Multi-pass membrane protein</topology>
    </subcellularLocation>
</comment>
<dbReference type="VEuPathDB" id="TriTrypDB:TRSC58_05048"/>
<evidence type="ECO:0000256" key="10">
    <source>
        <dbReference type="ARBA" id="ARBA00022723"/>
    </source>
</evidence>
<evidence type="ECO:0000256" key="6">
    <source>
        <dbReference type="ARBA" id="ARBA00022448"/>
    </source>
</evidence>
<dbReference type="Gene3D" id="3.30.40.10">
    <property type="entry name" value="Zinc/RING finger domain, C3HC4 (zinc finger)"/>
    <property type="match status" value="1"/>
</dbReference>
<dbReference type="GO" id="GO:0008270">
    <property type="term" value="F:zinc ion binding"/>
    <property type="evidence" value="ECO:0007669"/>
    <property type="project" value="UniProtKB-KW"/>
</dbReference>
<keyword evidence="6" id="KW-0813">Transport</keyword>
<dbReference type="InterPro" id="IPR006845">
    <property type="entry name" value="Pex_N"/>
</dbReference>
<evidence type="ECO:0000256" key="17">
    <source>
        <dbReference type="ARBA" id="ARBA00023140"/>
    </source>
</evidence>
<comment type="catalytic activity">
    <reaction evidence="1">
        <text>S-ubiquitinyl-[E2 ubiquitin-conjugating enzyme]-L-cysteine + [acceptor protein]-L-lysine = [E2 ubiquitin-conjugating enzyme]-L-cysteine + N(6)-ubiquitinyl-[acceptor protein]-L-lysine.</text>
        <dbReference type="EC" id="2.3.2.27"/>
    </reaction>
</comment>
<evidence type="ECO:0000256" key="7">
    <source>
        <dbReference type="ARBA" id="ARBA00022593"/>
    </source>
</evidence>
<dbReference type="PANTHER" id="PTHR23350">
    <property type="entry name" value="PEROXISOME ASSEMBLY PROTEIN 10"/>
    <property type="match status" value="1"/>
</dbReference>
<evidence type="ECO:0000313" key="21">
    <source>
        <dbReference type="EMBL" id="ESL07265.1"/>
    </source>
</evidence>
<keyword evidence="17" id="KW-0576">Peroxisome</keyword>
<evidence type="ECO:0000256" key="14">
    <source>
        <dbReference type="ARBA" id="ARBA00022927"/>
    </source>
</evidence>
<dbReference type="SMART" id="SM00184">
    <property type="entry name" value="RING"/>
    <property type="match status" value="1"/>
</dbReference>
<proteinExistence type="inferred from homology"/>
<dbReference type="InterPro" id="IPR025654">
    <property type="entry name" value="PEX2/10"/>
</dbReference>
<dbReference type="GO" id="GO:0005778">
    <property type="term" value="C:peroxisomal membrane"/>
    <property type="evidence" value="ECO:0007669"/>
    <property type="project" value="UniProtKB-SubCell"/>
</dbReference>
<dbReference type="Proteomes" id="UP000031737">
    <property type="component" value="Unassembled WGS sequence"/>
</dbReference>
<evidence type="ECO:0000256" key="19">
    <source>
        <dbReference type="SAM" id="Phobius"/>
    </source>
</evidence>
<dbReference type="InterPro" id="IPR001841">
    <property type="entry name" value="Znf_RING"/>
</dbReference>
<evidence type="ECO:0000256" key="13">
    <source>
        <dbReference type="ARBA" id="ARBA00022833"/>
    </source>
</evidence>
<dbReference type="PANTHER" id="PTHR23350:SF0">
    <property type="entry name" value="PEROXISOME BIOGENESIS FACTOR 10"/>
    <property type="match status" value="1"/>
</dbReference>
<evidence type="ECO:0000256" key="8">
    <source>
        <dbReference type="ARBA" id="ARBA00022679"/>
    </source>
</evidence>
<comment type="similarity">
    <text evidence="4">Belongs to the pex2/pex10/pex12 family.</text>
</comment>
<evidence type="ECO:0000256" key="1">
    <source>
        <dbReference type="ARBA" id="ARBA00000900"/>
    </source>
</evidence>
<keyword evidence="13" id="KW-0862">Zinc</keyword>
<dbReference type="CDD" id="cd16527">
    <property type="entry name" value="RING-HC_PEX10"/>
    <property type="match status" value="1"/>
</dbReference>
<evidence type="ECO:0000256" key="2">
    <source>
        <dbReference type="ARBA" id="ARBA00004585"/>
    </source>
</evidence>
<keyword evidence="7" id="KW-0962">Peroxisome biogenesis</keyword>
<dbReference type="Pfam" id="PF13639">
    <property type="entry name" value="zf-RING_2"/>
    <property type="match status" value="1"/>
</dbReference>
<feature type="transmembrane region" description="Helical" evidence="19">
    <location>
        <begin position="169"/>
        <end position="189"/>
    </location>
</feature>
<dbReference type="GO" id="GO:0061630">
    <property type="term" value="F:ubiquitin protein ligase activity"/>
    <property type="evidence" value="ECO:0007669"/>
    <property type="project" value="UniProtKB-EC"/>
</dbReference>
<accession>A0A061IYV9</accession>
<keyword evidence="14" id="KW-0653">Protein transport</keyword>
<dbReference type="OrthoDB" id="6270329at2759"/>
<sequence>MQLATAPYILRALYKDEHILDDHVTRPLTDLVTALFGAHFTNRYDSHLSNSAKGLYVALSLLRGQTLGEEYCDLLPVTRGSPPRLIGITRKLLLALLLALEPGAVFQFAVKVFPSVPPHDVISNVHKFTLMLLFLFEAYGTLSHRFVGVRYLSLAPSRKMRNDEGAPHTYFFFGILVLLELVIRLWHYMEERRLARLQASHHDTAKEKGVQELEDSDAEDNQNAAAGRCMLCLSHRKQPTATLCGHIFCWRCLLDWIKSNSHSAICPFCRRQITVQSSVPLYLYVAKEAPTVGGVHDTPA</sequence>
<keyword evidence="16 19" id="KW-0472">Membrane</keyword>
<dbReference type="SUPFAM" id="SSF57850">
    <property type="entry name" value="RING/U-box"/>
    <property type="match status" value="1"/>
</dbReference>
<evidence type="ECO:0000256" key="12">
    <source>
        <dbReference type="ARBA" id="ARBA00022786"/>
    </source>
</evidence>
<keyword evidence="10" id="KW-0479">Metal-binding</keyword>
<evidence type="ECO:0000259" key="20">
    <source>
        <dbReference type="PROSITE" id="PS50089"/>
    </source>
</evidence>
<protein>
    <recommendedName>
        <fullName evidence="5">RING-type E3 ubiquitin transferase</fullName>
        <ecNumber evidence="5">2.3.2.27</ecNumber>
    </recommendedName>
</protein>
<dbReference type="AlphaFoldDB" id="A0A061IYV9"/>
<reference evidence="21 22" key="1">
    <citation type="submission" date="2013-07" db="EMBL/GenBank/DDBJ databases">
        <authorList>
            <person name="Stoco P.H."/>
            <person name="Wagner G."/>
            <person name="Gerber A."/>
            <person name="Zaha A."/>
            <person name="Thompson C."/>
            <person name="Bartholomeu D.C."/>
            <person name="Luckemeyer D.D."/>
            <person name="Bahia D."/>
            <person name="Loreto E."/>
            <person name="Prestes E.B."/>
            <person name="Lima F.M."/>
            <person name="Rodrigues-Luiz G."/>
            <person name="Vallejo G.A."/>
            <person name="Filho J.F."/>
            <person name="Monteiro K.M."/>
            <person name="Tyler K.M."/>
            <person name="de Almeida L.G."/>
            <person name="Ortiz M.F."/>
            <person name="Siervo M.A."/>
            <person name="de Moraes M.H."/>
            <person name="Cunha O.L."/>
            <person name="Mendonca-Neto R."/>
            <person name="Silva R."/>
            <person name="Teixeira S.M."/>
            <person name="Murta S.M."/>
            <person name="Sincero T.C."/>
            <person name="Mendes T.A."/>
            <person name="Urmenyi T.P."/>
            <person name="Silva V.G."/>
            <person name="da Rocha W.D."/>
            <person name="Andersson B."/>
            <person name="Romanha A.J."/>
            <person name="Steindel M."/>
            <person name="de Vasconcelos A.T."/>
            <person name="Grisard E.C."/>
        </authorList>
    </citation>
    <scope>NUCLEOTIDE SEQUENCE [LARGE SCALE GENOMIC DNA]</scope>
    <source>
        <strain evidence="21 22">SC58</strain>
    </source>
</reference>
<evidence type="ECO:0000256" key="5">
    <source>
        <dbReference type="ARBA" id="ARBA00012483"/>
    </source>
</evidence>
<keyword evidence="22" id="KW-1185">Reference proteome</keyword>
<evidence type="ECO:0000256" key="4">
    <source>
        <dbReference type="ARBA" id="ARBA00008704"/>
    </source>
</evidence>
<keyword evidence="12" id="KW-0833">Ubl conjugation pathway</keyword>
<dbReference type="PROSITE" id="PS00518">
    <property type="entry name" value="ZF_RING_1"/>
    <property type="match status" value="1"/>
</dbReference>
<feature type="transmembrane region" description="Helical" evidence="19">
    <location>
        <begin position="130"/>
        <end position="148"/>
    </location>
</feature>
<evidence type="ECO:0000256" key="18">
    <source>
        <dbReference type="PROSITE-ProRule" id="PRU00175"/>
    </source>
</evidence>
<keyword evidence="11 18" id="KW-0863">Zinc-finger</keyword>
<feature type="domain" description="RING-type" evidence="20">
    <location>
        <begin position="229"/>
        <end position="270"/>
    </location>
</feature>
<dbReference type="EC" id="2.3.2.27" evidence="5"/>
<comment type="caution">
    <text evidence="21">The sequence shown here is derived from an EMBL/GenBank/DDBJ whole genome shotgun (WGS) entry which is preliminary data.</text>
</comment>
<dbReference type="PROSITE" id="PS50089">
    <property type="entry name" value="ZF_RING_2"/>
    <property type="match status" value="1"/>
</dbReference>
<evidence type="ECO:0000256" key="15">
    <source>
        <dbReference type="ARBA" id="ARBA00022989"/>
    </source>
</evidence>
<gene>
    <name evidence="21" type="ORF">TRSC58_05048</name>
</gene>
<dbReference type="InterPro" id="IPR017907">
    <property type="entry name" value="Znf_RING_CS"/>
</dbReference>
<dbReference type="InterPro" id="IPR013083">
    <property type="entry name" value="Znf_RING/FYVE/PHD"/>
</dbReference>
<evidence type="ECO:0000313" key="22">
    <source>
        <dbReference type="Proteomes" id="UP000031737"/>
    </source>
</evidence>
<dbReference type="Pfam" id="PF04757">
    <property type="entry name" value="Pex2_Pex12"/>
    <property type="match status" value="1"/>
</dbReference>
<comment type="pathway">
    <text evidence="3">Protein modification; protein ubiquitination.</text>
</comment>
<keyword evidence="15 19" id="KW-1133">Transmembrane helix</keyword>
<organism evidence="21 22">
    <name type="scientific">Trypanosoma rangeli SC58</name>
    <dbReference type="NCBI Taxonomy" id="429131"/>
    <lineage>
        <taxon>Eukaryota</taxon>
        <taxon>Discoba</taxon>
        <taxon>Euglenozoa</taxon>
        <taxon>Kinetoplastea</taxon>
        <taxon>Metakinetoplastina</taxon>
        <taxon>Trypanosomatida</taxon>
        <taxon>Trypanosomatidae</taxon>
        <taxon>Trypanosoma</taxon>
        <taxon>Herpetosoma</taxon>
    </lineage>
</organism>
<evidence type="ECO:0000256" key="9">
    <source>
        <dbReference type="ARBA" id="ARBA00022692"/>
    </source>
</evidence>
<keyword evidence="8" id="KW-0808">Transferase</keyword>
<dbReference type="GO" id="GO:0016558">
    <property type="term" value="P:protein import into peroxisome matrix"/>
    <property type="evidence" value="ECO:0007669"/>
    <property type="project" value="InterPro"/>
</dbReference>
<dbReference type="EMBL" id="AUPL01005048">
    <property type="protein sequence ID" value="ESL07265.1"/>
    <property type="molecule type" value="Genomic_DNA"/>
</dbReference>
<feature type="transmembrane region" description="Helical" evidence="19">
    <location>
        <begin position="92"/>
        <end position="110"/>
    </location>
</feature>
<evidence type="ECO:0000256" key="3">
    <source>
        <dbReference type="ARBA" id="ARBA00004906"/>
    </source>
</evidence>
<name>A0A061IYV9_TRYRA</name>
<evidence type="ECO:0000256" key="11">
    <source>
        <dbReference type="ARBA" id="ARBA00022771"/>
    </source>
</evidence>
<keyword evidence="9 19" id="KW-0812">Transmembrane</keyword>